<gene>
    <name evidence="1" type="ORF">AVDCRST_MAG76-1191</name>
</gene>
<dbReference type="EMBL" id="CADCSZ010000072">
    <property type="protein sequence ID" value="CAA9230096.1"/>
    <property type="molecule type" value="Genomic_DNA"/>
</dbReference>
<evidence type="ECO:0000313" key="1">
    <source>
        <dbReference type="EMBL" id="CAA9230096.1"/>
    </source>
</evidence>
<dbReference type="Gene3D" id="3.90.1150.30">
    <property type="match status" value="1"/>
</dbReference>
<sequence>MAPLSAEDRVRAICAALPEVTEKLSHGAPAFFVKKQFLMFWPNGHHDHQFPHLWCAAPEGAQEELTVTQPDRYFRPPYVGGRGWVGVRLEEADWEEVAEICKDAYRAVAPPRLIAVLGEAPPG</sequence>
<organism evidence="1">
    <name type="scientific">uncultured Acidimicrobiales bacterium</name>
    <dbReference type="NCBI Taxonomy" id="310071"/>
    <lineage>
        <taxon>Bacteria</taxon>
        <taxon>Bacillati</taxon>
        <taxon>Actinomycetota</taxon>
        <taxon>Acidimicrobiia</taxon>
        <taxon>Acidimicrobiales</taxon>
        <taxon>environmental samples</taxon>
    </lineage>
</organism>
<protein>
    <submittedName>
        <fullName evidence="1">YjbR family protein</fullName>
    </submittedName>
</protein>
<dbReference type="AlphaFoldDB" id="A0A6J4HNX2"/>
<accession>A0A6J4HNX2</accession>
<dbReference type="Pfam" id="PF04237">
    <property type="entry name" value="YjbR"/>
    <property type="match status" value="1"/>
</dbReference>
<dbReference type="SUPFAM" id="SSF142906">
    <property type="entry name" value="YjbR-like"/>
    <property type="match status" value="1"/>
</dbReference>
<dbReference type="InterPro" id="IPR038056">
    <property type="entry name" value="YjbR-like_sf"/>
</dbReference>
<name>A0A6J4HNX2_9ACTN</name>
<reference evidence="1" key="1">
    <citation type="submission" date="2020-02" db="EMBL/GenBank/DDBJ databases">
        <authorList>
            <person name="Meier V. D."/>
        </authorList>
    </citation>
    <scope>NUCLEOTIDE SEQUENCE</scope>
    <source>
        <strain evidence="1">AVDCRST_MAG76</strain>
    </source>
</reference>
<proteinExistence type="predicted"/>
<dbReference type="InterPro" id="IPR058532">
    <property type="entry name" value="YjbR/MT2646/Rv2570-like"/>
</dbReference>